<evidence type="ECO:0000256" key="6">
    <source>
        <dbReference type="ARBA" id="ARBA00022989"/>
    </source>
</evidence>
<organism evidence="10 11">
    <name type="scientific">Muricaecibacterium torontonense</name>
    <dbReference type="NCBI Taxonomy" id="3032871"/>
    <lineage>
        <taxon>Bacteria</taxon>
        <taxon>Bacillati</taxon>
        <taxon>Actinomycetota</taxon>
        <taxon>Coriobacteriia</taxon>
        <taxon>Coriobacteriales</taxon>
        <taxon>Atopobiaceae</taxon>
        <taxon>Muricaecibacterium</taxon>
    </lineage>
</organism>
<proteinExistence type="inferred from homology"/>
<feature type="domain" description="Bacterial sugar transferase" evidence="9">
    <location>
        <begin position="64"/>
        <end position="255"/>
    </location>
</feature>
<dbReference type="Proteomes" id="UP000310263">
    <property type="component" value="Unassembled WGS sequence"/>
</dbReference>
<dbReference type="InterPro" id="IPR003362">
    <property type="entry name" value="Bact_transf"/>
</dbReference>
<evidence type="ECO:0000256" key="1">
    <source>
        <dbReference type="ARBA" id="ARBA00004236"/>
    </source>
</evidence>
<keyword evidence="6 8" id="KW-1133">Transmembrane helix</keyword>
<reference evidence="10 11" key="1">
    <citation type="submission" date="2019-04" db="EMBL/GenBank/DDBJ databases">
        <title>Microbes associate with the intestines of laboratory mice.</title>
        <authorList>
            <person name="Navarre W."/>
            <person name="Wong E."/>
            <person name="Huang K."/>
            <person name="Tropini C."/>
            <person name="Ng K."/>
            <person name="Yu B."/>
        </authorList>
    </citation>
    <scope>NUCLEOTIDE SEQUENCE [LARGE SCALE GENOMIC DNA]</scope>
    <source>
        <strain evidence="10 11">NM07_P-09</strain>
    </source>
</reference>
<feature type="transmembrane region" description="Helical" evidence="8">
    <location>
        <begin position="66"/>
        <end position="92"/>
    </location>
</feature>
<keyword evidence="7 8" id="KW-0472">Membrane</keyword>
<sequence length="260" mass="29311">MRLRLTQGDWRLFENTMGDPIRPASMEVTALPVTKNIVDEIDTPELAEACRAQDTRNLGYRAFKRAFDIVFSLIVIAVALVPCILLAIVIAVDTKGFPIYSQERVGRLGKSLPFYKFRTMVADADDVEKYLNREQLEEWRLEHKVTNDPRITRLGSVLRKTSLDEIPQFVNVLLGQISVIGPRAITREELPNFGSDVYKLLSVPQGITGAWQVGPRNEATFQNGQRQLAELGYAEHASLKVDVEIFLATFGVMFKNKTGR</sequence>
<name>A0A4S2F1K9_9ACTN</name>
<dbReference type="EMBL" id="SRYE01000003">
    <property type="protein sequence ID" value="TGY62212.1"/>
    <property type="molecule type" value="Genomic_DNA"/>
</dbReference>
<dbReference type="PANTHER" id="PTHR30576">
    <property type="entry name" value="COLANIC BIOSYNTHESIS UDP-GLUCOSE LIPID CARRIER TRANSFERASE"/>
    <property type="match status" value="1"/>
</dbReference>
<accession>A0A4S2F1K9</accession>
<keyword evidence="11" id="KW-1185">Reference proteome</keyword>
<dbReference type="Pfam" id="PF02397">
    <property type="entry name" value="Bac_transf"/>
    <property type="match status" value="1"/>
</dbReference>
<evidence type="ECO:0000313" key="11">
    <source>
        <dbReference type="Proteomes" id="UP000310263"/>
    </source>
</evidence>
<dbReference type="AlphaFoldDB" id="A0A4S2F1K9"/>
<keyword evidence="5 8" id="KW-0812">Transmembrane</keyword>
<comment type="caution">
    <text evidence="10">The sequence shown here is derived from an EMBL/GenBank/DDBJ whole genome shotgun (WGS) entry which is preliminary data.</text>
</comment>
<keyword evidence="3" id="KW-1003">Cell membrane</keyword>
<evidence type="ECO:0000313" key="10">
    <source>
        <dbReference type="EMBL" id="TGY62212.1"/>
    </source>
</evidence>
<gene>
    <name evidence="10" type="ORF">E5334_06045</name>
</gene>
<dbReference type="OrthoDB" id="9808602at2"/>
<comment type="subcellular location">
    <subcellularLocation>
        <location evidence="1">Cell membrane</location>
    </subcellularLocation>
</comment>
<evidence type="ECO:0000256" key="7">
    <source>
        <dbReference type="ARBA" id="ARBA00023136"/>
    </source>
</evidence>
<keyword evidence="4 10" id="KW-0808">Transferase</keyword>
<evidence type="ECO:0000259" key="9">
    <source>
        <dbReference type="Pfam" id="PF02397"/>
    </source>
</evidence>
<dbReference type="PANTHER" id="PTHR30576:SF4">
    <property type="entry name" value="UNDECAPRENYL-PHOSPHATE GALACTOSE PHOSPHOTRANSFERASE"/>
    <property type="match status" value="1"/>
</dbReference>
<dbReference type="GO" id="GO:0005886">
    <property type="term" value="C:plasma membrane"/>
    <property type="evidence" value="ECO:0007669"/>
    <property type="project" value="UniProtKB-SubCell"/>
</dbReference>
<evidence type="ECO:0000256" key="8">
    <source>
        <dbReference type="SAM" id="Phobius"/>
    </source>
</evidence>
<evidence type="ECO:0000256" key="3">
    <source>
        <dbReference type="ARBA" id="ARBA00022475"/>
    </source>
</evidence>
<evidence type="ECO:0000256" key="5">
    <source>
        <dbReference type="ARBA" id="ARBA00022692"/>
    </source>
</evidence>
<evidence type="ECO:0000256" key="2">
    <source>
        <dbReference type="ARBA" id="ARBA00006464"/>
    </source>
</evidence>
<dbReference type="GO" id="GO:0016780">
    <property type="term" value="F:phosphotransferase activity, for other substituted phosphate groups"/>
    <property type="evidence" value="ECO:0007669"/>
    <property type="project" value="TreeGrafter"/>
</dbReference>
<protein>
    <submittedName>
        <fullName evidence="10">Sugar transferase</fullName>
    </submittedName>
</protein>
<comment type="similarity">
    <text evidence="2">Belongs to the bacterial sugar transferase family.</text>
</comment>
<evidence type="ECO:0000256" key="4">
    <source>
        <dbReference type="ARBA" id="ARBA00022679"/>
    </source>
</evidence>